<dbReference type="OrthoDB" id="5325953at2"/>
<dbReference type="PATRIC" id="fig|35818.11.peg.2175"/>
<organism evidence="1 2">
    <name type="scientific">Helicobacter pullorum</name>
    <dbReference type="NCBI Taxonomy" id="35818"/>
    <lineage>
        <taxon>Bacteria</taxon>
        <taxon>Pseudomonadati</taxon>
        <taxon>Campylobacterota</taxon>
        <taxon>Epsilonproteobacteria</taxon>
        <taxon>Campylobacterales</taxon>
        <taxon>Helicobacteraceae</taxon>
        <taxon>Helicobacter</taxon>
    </lineage>
</organism>
<comment type="caution">
    <text evidence="1">The sequence shown here is derived from an EMBL/GenBank/DDBJ whole genome shotgun (WGS) entry which is preliminary data.</text>
</comment>
<dbReference type="EMBL" id="JNOC01000060">
    <property type="protein sequence ID" value="KPH55014.1"/>
    <property type="molecule type" value="Genomic_DNA"/>
</dbReference>
<name>A0A0N1MPA3_9HELI</name>
<proteinExistence type="predicted"/>
<dbReference type="AlphaFoldDB" id="A0A0N1MPA3"/>
<accession>A0A0N1MPA3</accession>
<gene>
    <name evidence="1" type="ORF">HPU229334_10990</name>
</gene>
<dbReference type="RefSeq" id="WP_005023007.1">
    <property type="nucleotide sequence ID" value="NZ_CABKNZ010000039.1"/>
</dbReference>
<reference evidence="1 2" key="1">
    <citation type="submission" date="2014-06" db="EMBL/GenBank/DDBJ databases">
        <title>Helicobacter pullorum isolates in fresh chicken meat - phenotypic and genotypic features.</title>
        <authorList>
            <person name="Borges V."/>
            <person name="Santos A."/>
            <person name="Correia C.B."/>
            <person name="Saraiva M."/>
            <person name="Menard A."/>
            <person name="Vieira L."/>
            <person name="Sampaio D.A."/>
            <person name="Gomes J.P."/>
            <person name="Oleastro M."/>
        </authorList>
    </citation>
    <scope>NUCLEOTIDE SEQUENCE [LARGE SCALE GENOMIC DNA]</scope>
    <source>
        <strain evidence="1 2">229334/12</strain>
    </source>
</reference>
<protein>
    <submittedName>
        <fullName evidence="1">Uncharacterized protein</fullName>
    </submittedName>
</protein>
<dbReference type="Proteomes" id="UP000037997">
    <property type="component" value="Unassembled WGS sequence"/>
</dbReference>
<evidence type="ECO:0000313" key="2">
    <source>
        <dbReference type="Proteomes" id="UP000037997"/>
    </source>
</evidence>
<sequence length="142" mass="17072">MKKVIWFCCVFFMYLNADDIEFNRELVGKVDKVAYSYDKKIKIIKRIGMEYCIKGNNFDKTQPNIMIMGWYRYKLGVPYGEDIIADLKPYIDNKATITDKTLLHHYQKSNFSRFYTCLNLYDSKEYQDEVERIVKKYCKDCK</sequence>
<evidence type="ECO:0000313" key="1">
    <source>
        <dbReference type="EMBL" id="KPH55014.1"/>
    </source>
</evidence>